<dbReference type="Gene3D" id="2.50.20.10">
    <property type="entry name" value="Lipoprotein localisation LolA/LolB/LppX"/>
    <property type="match status" value="1"/>
</dbReference>
<feature type="chain" id="PRO_5013668983" evidence="2">
    <location>
        <begin position="23"/>
        <end position="731"/>
    </location>
</feature>
<feature type="signal peptide" evidence="2">
    <location>
        <begin position="1"/>
        <end position="22"/>
    </location>
</feature>
<feature type="domain" description="Peptidase M16 N-terminal" evidence="3">
    <location>
        <begin position="75"/>
        <end position="197"/>
    </location>
</feature>
<dbReference type="PANTHER" id="PTHR11851">
    <property type="entry name" value="METALLOPROTEASE"/>
    <property type="match status" value="1"/>
</dbReference>
<dbReference type="PANTHER" id="PTHR11851:SF225">
    <property type="entry name" value="NON-PEPTIDASE HOMOLOG YMXG"/>
    <property type="match status" value="1"/>
</dbReference>
<dbReference type="Pfam" id="PF00675">
    <property type="entry name" value="Peptidase_M16"/>
    <property type="match status" value="1"/>
</dbReference>
<dbReference type="Pfam" id="PF05193">
    <property type="entry name" value="Peptidase_M16_C"/>
    <property type="match status" value="1"/>
</dbReference>
<dbReference type="RefSeq" id="WP_098062849.1">
    <property type="nucleotide sequence ID" value="NZ_PDEP01000011.1"/>
</dbReference>
<gene>
    <name evidence="5" type="ORF">CRI93_11840</name>
</gene>
<evidence type="ECO:0000256" key="2">
    <source>
        <dbReference type="SAM" id="SignalP"/>
    </source>
</evidence>
<dbReference type="InterPro" id="IPR011249">
    <property type="entry name" value="Metalloenz_LuxS/M16"/>
</dbReference>
<keyword evidence="2" id="KW-0732">Signal</keyword>
<reference evidence="5 6" key="1">
    <citation type="submission" date="2017-10" db="EMBL/GenBank/DDBJ databases">
        <title>Draft genome of Longimonas halophila.</title>
        <authorList>
            <person name="Goh K.M."/>
            <person name="Shamsir M.S."/>
            <person name="Lim S.W."/>
        </authorList>
    </citation>
    <scope>NUCLEOTIDE SEQUENCE [LARGE SCALE GENOMIC DNA]</scope>
    <source>
        <strain evidence="5 6">KCTC 42399</strain>
    </source>
</reference>
<dbReference type="PROSITE" id="PS51257">
    <property type="entry name" value="PROKAR_LIPOPROTEIN"/>
    <property type="match status" value="1"/>
</dbReference>
<comment type="caution">
    <text evidence="5">The sequence shown here is derived from an EMBL/GenBank/DDBJ whole genome shotgun (WGS) entry which is preliminary data.</text>
</comment>
<dbReference type="InterPro" id="IPR011765">
    <property type="entry name" value="Pept_M16_N"/>
</dbReference>
<dbReference type="InterPro" id="IPR007863">
    <property type="entry name" value="Peptidase_M16_C"/>
</dbReference>
<evidence type="ECO:0000259" key="3">
    <source>
        <dbReference type="Pfam" id="PF00675"/>
    </source>
</evidence>
<feature type="domain" description="Peptidase M16 C-terminal" evidence="4">
    <location>
        <begin position="220"/>
        <end position="399"/>
    </location>
</feature>
<dbReference type="OrthoDB" id="9811314at2"/>
<feature type="region of interest" description="Disordered" evidence="1">
    <location>
        <begin position="485"/>
        <end position="508"/>
    </location>
</feature>
<dbReference type="AlphaFoldDB" id="A0A2H3NJN5"/>
<evidence type="ECO:0000313" key="5">
    <source>
        <dbReference type="EMBL" id="PEN05787.1"/>
    </source>
</evidence>
<dbReference type="EMBL" id="PDEP01000011">
    <property type="protein sequence ID" value="PEN05787.1"/>
    <property type="molecule type" value="Genomic_DNA"/>
</dbReference>
<dbReference type="InterPro" id="IPR050361">
    <property type="entry name" value="MPP/UQCRC_Complex"/>
</dbReference>
<feature type="compositionally biased region" description="Acidic residues" evidence="1">
    <location>
        <begin position="496"/>
        <end position="508"/>
    </location>
</feature>
<keyword evidence="6" id="KW-1185">Reference proteome</keyword>
<name>A0A2H3NJN5_9BACT</name>
<dbReference type="Proteomes" id="UP000221024">
    <property type="component" value="Unassembled WGS sequence"/>
</dbReference>
<evidence type="ECO:0000313" key="6">
    <source>
        <dbReference type="Proteomes" id="UP000221024"/>
    </source>
</evidence>
<dbReference type="GO" id="GO:0046872">
    <property type="term" value="F:metal ion binding"/>
    <property type="evidence" value="ECO:0007669"/>
    <property type="project" value="InterPro"/>
</dbReference>
<evidence type="ECO:0000256" key="1">
    <source>
        <dbReference type="SAM" id="MobiDB-lite"/>
    </source>
</evidence>
<sequence>MTQLRIPLWMLALTLACTGLLAAPAAAQAPDDVPVSEYDATELTYPELRDFQVPEPERVELDNGMTILLLQDNELPLVNATARIAGGSVYDPADKVGLASVAGQVMRSGGTESLTPDELNQQLESLGASVETGMGSTSGSAFMSTLSDNVDEVLPLFAEVLRAPRFDQEQVDLAKNQQRSAISRRNDNPQQIAQREFDQVLYGEESPYARTSEYYTIDAIERADLVDFHEQYVHPENIILSVWGDFDAEAMQAQLEDAFADWTPSDDAVTPEPPERTADAGPSVNLIPKDDVNQSTIFIGHGGDITREHPDYPAVLAMNEVLSGGFSGRLFQNVRRDQGLAYSVFGTYSAGYDRPGRFYSGVFTRSGRTVDAAESVLEEIRGMREAPPSQEELDQARDAYLNSFVFNFDSKRQILSRLMTYEYYGYPTDFLQGLVDDMADITPEDVHRVAQEYLRPSDAHIVVLGRESDFERDLTTLADNGTVHTIDISIPTSPPSDEEPAAATEEEQAEGRALLDDVQQALGGETLANASALRIVEETTLQQQGQEVVTESRSTLAADGRFYLEQDLPNGITLTIIDDGETLWLQVPGQGTQEAPPQVRQQFDPQRWRELPYLLARLDHEDLTVQATGSETVDGTELHTVRVTPPVGDPFTLYIDPESNLPQRMDYTAMTQQGPAQLTDLFTDYQEVDGVTMAFTTRTLRDGEEAQSATVQEATVNPDIADDLFSVDTEE</sequence>
<accession>A0A2H3NJN5</accession>
<protein>
    <submittedName>
        <fullName evidence="5">Peptidase M16</fullName>
    </submittedName>
</protein>
<dbReference type="SUPFAM" id="SSF63411">
    <property type="entry name" value="LuxS/MPP-like metallohydrolase"/>
    <property type="match status" value="2"/>
</dbReference>
<evidence type="ECO:0000259" key="4">
    <source>
        <dbReference type="Pfam" id="PF05193"/>
    </source>
</evidence>
<proteinExistence type="predicted"/>
<organism evidence="5 6">
    <name type="scientific">Longimonas halophila</name>
    <dbReference type="NCBI Taxonomy" id="1469170"/>
    <lineage>
        <taxon>Bacteria</taxon>
        <taxon>Pseudomonadati</taxon>
        <taxon>Rhodothermota</taxon>
        <taxon>Rhodothermia</taxon>
        <taxon>Rhodothermales</taxon>
        <taxon>Salisaetaceae</taxon>
        <taxon>Longimonas</taxon>
    </lineage>
</organism>
<dbReference type="Gene3D" id="3.30.830.10">
    <property type="entry name" value="Metalloenzyme, LuxS/M16 peptidase-like"/>
    <property type="match status" value="2"/>
</dbReference>